<gene>
    <name evidence="4" type="ORF">ACFQY8_05870</name>
</gene>
<dbReference type="InterPro" id="IPR001927">
    <property type="entry name" value="Na/Gal_symport"/>
</dbReference>
<keyword evidence="3" id="KW-0472">Membrane</keyword>
<sequence length="500" mass="55408">MKTPTPCDIPDETENHNPWLRRVAFACGNLGQAALYAFLNLYFVTYVSNALLTHAHVNSPAAMITTVTSLMVVIRLAEIFIDPLLGAIIDRTRTKFGRYRFWQFWGGLISALLLTPVYTGIFGLVNVNMTYYIIAFIITFVILDIFYSFRDISYWGMIPAIASEQSERSLLTSWATFTGSIGYNGVTVLIVPLVSFFSFDKITASQQTQEGWTAFAIIISVLALVTMLSVVTVKETPQSLQANAKEEAKHNKSVKKVSVINDMKELAHAIAHNDQMLWSALSYLCYGIANSTTGAMMYFIFTYALRRNDLFWIVGIISAVTGLVMAPTYPLLNKKVPRKIIYGISLGLVFLAFLLLFIDSSNVILVMSALICFYVPATYIQLTIILTLTDSVEYGQLRTGTRNSALVLSVRPMIDKISGALANELVAAITVAVGMVAAANGTIPIITSNHMMMFRLMAYAAPMVLIAASFLIYQFKVTLTEKRHAEIVRELETQSIDAQA</sequence>
<dbReference type="InterPro" id="IPR039672">
    <property type="entry name" value="MFS_2"/>
</dbReference>
<dbReference type="EMBL" id="JBHTHQ010000021">
    <property type="protein sequence ID" value="MFD0705268.1"/>
    <property type="molecule type" value="Genomic_DNA"/>
</dbReference>
<feature type="transmembrane region" description="Helical" evidence="3">
    <location>
        <begin position="131"/>
        <end position="149"/>
    </location>
</feature>
<keyword evidence="5" id="KW-1185">Reference proteome</keyword>
<feature type="transmembrane region" description="Helical" evidence="3">
    <location>
        <begin position="63"/>
        <end position="89"/>
    </location>
</feature>
<reference evidence="5" key="1">
    <citation type="journal article" date="2019" name="Int. J. Syst. Evol. Microbiol.">
        <title>The Global Catalogue of Microorganisms (GCM) 10K type strain sequencing project: providing services to taxonomists for standard genome sequencing and annotation.</title>
        <authorList>
            <consortium name="The Broad Institute Genomics Platform"/>
            <consortium name="The Broad Institute Genome Sequencing Center for Infectious Disease"/>
            <person name="Wu L."/>
            <person name="Ma J."/>
        </authorList>
    </citation>
    <scope>NUCLEOTIDE SEQUENCE [LARGE SCALE GENOMIC DNA]</scope>
    <source>
        <strain evidence="5">CCM 8604</strain>
    </source>
</reference>
<dbReference type="InterPro" id="IPR036259">
    <property type="entry name" value="MFS_trans_sf"/>
</dbReference>
<feature type="transmembrane region" description="Helical" evidence="3">
    <location>
        <begin position="310"/>
        <end position="328"/>
    </location>
</feature>
<dbReference type="NCBIfam" id="TIGR00792">
    <property type="entry name" value="gph"/>
    <property type="match status" value="1"/>
</dbReference>
<proteinExistence type="predicted"/>
<feature type="transmembrane region" description="Helical" evidence="3">
    <location>
        <begin position="283"/>
        <end position="304"/>
    </location>
</feature>
<evidence type="ECO:0000313" key="5">
    <source>
        <dbReference type="Proteomes" id="UP001597036"/>
    </source>
</evidence>
<feature type="transmembrane region" description="Helical" evidence="3">
    <location>
        <begin position="340"/>
        <end position="358"/>
    </location>
</feature>
<organism evidence="4 5">
    <name type="scientific">Alloscardovia venturai</name>
    <dbReference type="NCBI Taxonomy" id="1769421"/>
    <lineage>
        <taxon>Bacteria</taxon>
        <taxon>Bacillati</taxon>
        <taxon>Actinomycetota</taxon>
        <taxon>Actinomycetes</taxon>
        <taxon>Bifidobacteriales</taxon>
        <taxon>Bifidobacteriaceae</taxon>
        <taxon>Alloscardovia</taxon>
    </lineage>
</organism>
<evidence type="ECO:0000256" key="1">
    <source>
        <dbReference type="ARBA" id="ARBA00022448"/>
    </source>
</evidence>
<keyword evidence="1" id="KW-0813">Transport</keyword>
<keyword evidence="2" id="KW-0769">Symport</keyword>
<feature type="transmembrane region" description="Helical" evidence="3">
    <location>
        <begin position="364"/>
        <end position="388"/>
    </location>
</feature>
<dbReference type="Proteomes" id="UP001597036">
    <property type="component" value="Unassembled WGS sequence"/>
</dbReference>
<dbReference type="Gene3D" id="1.20.1250.20">
    <property type="entry name" value="MFS general substrate transporter like domains"/>
    <property type="match status" value="1"/>
</dbReference>
<dbReference type="PANTHER" id="PTHR11328">
    <property type="entry name" value="MAJOR FACILITATOR SUPERFAMILY DOMAIN-CONTAINING PROTEIN"/>
    <property type="match status" value="1"/>
</dbReference>
<dbReference type="Pfam" id="PF13347">
    <property type="entry name" value="MFS_2"/>
    <property type="match status" value="1"/>
</dbReference>
<comment type="caution">
    <text evidence="4">The sequence shown here is derived from an EMBL/GenBank/DDBJ whole genome shotgun (WGS) entry which is preliminary data.</text>
</comment>
<evidence type="ECO:0000313" key="4">
    <source>
        <dbReference type="EMBL" id="MFD0705268.1"/>
    </source>
</evidence>
<keyword evidence="3" id="KW-1133">Transmembrane helix</keyword>
<feature type="transmembrane region" description="Helical" evidence="3">
    <location>
        <begin position="425"/>
        <end position="446"/>
    </location>
</feature>
<dbReference type="RefSeq" id="WP_377938961.1">
    <property type="nucleotide sequence ID" value="NZ_JBHTHQ010000021.1"/>
</dbReference>
<dbReference type="SUPFAM" id="SSF103473">
    <property type="entry name" value="MFS general substrate transporter"/>
    <property type="match status" value="1"/>
</dbReference>
<name>A0ABW2Y8W6_9BIFI</name>
<feature type="transmembrane region" description="Helical" evidence="3">
    <location>
        <begin position="452"/>
        <end position="473"/>
    </location>
</feature>
<dbReference type="PANTHER" id="PTHR11328:SF36">
    <property type="entry name" value="MELIBIOSE PERMEASE"/>
    <property type="match status" value="1"/>
</dbReference>
<evidence type="ECO:0000256" key="3">
    <source>
        <dbReference type="SAM" id="Phobius"/>
    </source>
</evidence>
<feature type="transmembrane region" description="Helical" evidence="3">
    <location>
        <begin position="23"/>
        <end position="43"/>
    </location>
</feature>
<feature type="transmembrane region" description="Helical" evidence="3">
    <location>
        <begin position="101"/>
        <end position="125"/>
    </location>
</feature>
<feature type="transmembrane region" description="Helical" evidence="3">
    <location>
        <begin position="211"/>
        <end position="233"/>
    </location>
</feature>
<accession>A0ABW2Y8W6</accession>
<feature type="transmembrane region" description="Helical" evidence="3">
    <location>
        <begin position="170"/>
        <end position="199"/>
    </location>
</feature>
<protein>
    <submittedName>
        <fullName evidence="4">Glycoside-pentoside-hexuronide (GPH):cation symporter</fullName>
    </submittedName>
</protein>
<evidence type="ECO:0000256" key="2">
    <source>
        <dbReference type="ARBA" id="ARBA00022847"/>
    </source>
</evidence>
<keyword evidence="3" id="KW-0812">Transmembrane</keyword>